<dbReference type="Pfam" id="PF01990">
    <property type="entry name" value="ATP-synt_F"/>
    <property type="match status" value="1"/>
</dbReference>
<dbReference type="Proteomes" id="UP001320159">
    <property type="component" value="Unassembled WGS sequence"/>
</dbReference>
<comment type="function">
    <text evidence="7">Component of the A-type ATP synthase that produces ATP from ADP in the presence of a proton gradient across the membrane.</text>
</comment>
<evidence type="ECO:0000313" key="8">
    <source>
        <dbReference type="EMBL" id="MCD1295993.1"/>
    </source>
</evidence>
<protein>
    <recommendedName>
        <fullName evidence="7">A-type ATP synthase subunit F</fullName>
    </recommendedName>
</protein>
<evidence type="ECO:0000313" key="9">
    <source>
        <dbReference type="Proteomes" id="UP001320159"/>
    </source>
</evidence>
<evidence type="ECO:0000256" key="7">
    <source>
        <dbReference type="HAMAP-Rule" id="MF_00312"/>
    </source>
</evidence>
<dbReference type="GO" id="GO:0005886">
    <property type="term" value="C:plasma membrane"/>
    <property type="evidence" value="ECO:0007669"/>
    <property type="project" value="UniProtKB-SubCell"/>
</dbReference>
<dbReference type="NCBIfam" id="NF002577">
    <property type="entry name" value="PRK02228.1"/>
    <property type="match status" value="1"/>
</dbReference>
<evidence type="ECO:0000256" key="5">
    <source>
        <dbReference type="ARBA" id="ARBA00023136"/>
    </source>
</evidence>
<keyword evidence="4 7" id="KW-0406">Ion transport</keyword>
<dbReference type="GO" id="GO:0046961">
    <property type="term" value="F:proton-transporting ATPase activity, rotational mechanism"/>
    <property type="evidence" value="ECO:0007669"/>
    <property type="project" value="InterPro"/>
</dbReference>
<dbReference type="InterPro" id="IPR036906">
    <property type="entry name" value="ATPase_V1_fsu_sf"/>
</dbReference>
<comment type="subcellular location">
    <subcellularLocation>
        <location evidence="7">Cell membrane</location>
        <topology evidence="7">Peripheral membrane protein</topology>
    </subcellularLocation>
</comment>
<accession>A0AAP2W735</accession>
<sequence length="99" mass="10968">MEIAVVGKSDFVVGFRLAGVRKTFDVKSDSELEETIRKCLDSPDIGIIVLHTDDVRKLPVSLQKVVDESVEPTFIAIGGKEESGLREKIKRAIGVDLWK</sequence>
<dbReference type="InterPro" id="IPR022944">
    <property type="entry name" value="ATPase_V1-cplx_fsu_bac/arc"/>
</dbReference>
<dbReference type="HAMAP" id="MF_00312">
    <property type="entry name" value="ATP_synth_F_arch"/>
    <property type="match status" value="1"/>
</dbReference>
<name>A0AAP2W735_9EURY</name>
<keyword evidence="3 7" id="KW-0375">Hydrogen ion transport</keyword>
<comment type="subunit">
    <text evidence="7">Has multiple subunits with at least A(3), B(3), C, D, E, F, H, I and proteolipid K(x).</text>
</comment>
<proteinExistence type="inferred from homology"/>
<keyword evidence="7" id="KW-1003">Cell membrane</keyword>
<keyword evidence="5 7" id="KW-0472">Membrane</keyword>
<dbReference type="SUPFAM" id="SSF159468">
    <property type="entry name" value="AtpF-like"/>
    <property type="match status" value="1"/>
</dbReference>
<dbReference type="Gene3D" id="3.40.50.10580">
    <property type="entry name" value="ATPase, V1 complex, subunit F"/>
    <property type="match status" value="1"/>
</dbReference>
<dbReference type="AlphaFoldDB" id="A0AAP2W735"/>
<keyword evidence="2 7" id="KW-0813">Transport</keyword>
<dbReference type="GO" id="GO:0042777">
    <property type="term" value="P:proton motive force-driven plasma membrane ATP synthesis"/>
    <property type="evidence" value="ECO:0007669"/>
    <property type="project" value="UniProtKB-UniRule"/>
</dbReference>
<gene>
    <name evidence="7" type="primary">atpF</name>
    <name evidence="8" type="ORF">CUJ83_13400</name>
</gene>
<dbReference type="RefSeq" id="WP_230742853.1">
    <property type="nucleotide sequence ID" value="NZ_PGCK01000012.1"/>
</dbReference>
<dbReference type="EMBL" id="PGCK01000012">
    <property type="protein sequence ID" value="MCD1295993.1"/>
    <property type="molecule type" value="Genomic_DNA"/>
</dbReference>
<evidence type="ECO:0000256" key="4">
    <source>
        <dbReference type="ARBA" id="ARBA00023065"/>
    </source>
</evidence>
<evidence type="ECO:0000256" key="2">
    <source>
        <dbReference type="ARBA" id="ARBA00022448"/>
    </source>
</evidence>
<evidence type="ECO:0000256" key="3">
    <source>
        <dbReference type="ARBA" id="ARBA00022781"/>
    </source>
</evidence>
<dbReference type="InterPro" id="IPR008218">
    <property type="entry name" value="ATPase_V1-cplx_f_g_su"/>
</dbReference>
<keyword evidence="9" id="KW-1185">Reference proteome</keyword>
<dbReference type="GO" id="GO:0046933">
    <property type="term" value="F:proton-transporting ATP synthase activity, rotational mechanism"/>
    <property type="evidence" value="ECO:0007669"/>
    <property type="project" value="UniProtKB-UniRule"/>
</dbReference>
<evidence type="ECO:0000256" key="1">
    <source>
        <dbReference type="ARBA" id="ARBA00010148"/>
    </source>
</evidence>
<comment type="similarity">
    <text evidence="1 7">Belongs to the V-ATPase F subunit family.</text>
</comment>
<organism evidence="8 9">
    <name type="scientific">Methanooceanicella nereidis</name>
    <dbReference type="NCBI Taxonomy" id="2052831"/>
    <lineage>
        <taxon>Archaea</taxon>
        <taxon>Methanobacteriati</taxon>
        <taxon>Methanobacteriota</taxon>
        <taxon>Stenosarchaea group</taxon>
        <taxon>Methanomicrobia</taxon>
        <taxon>Methanocellales</taxon>
        <taxon>Methanocellaceae</taxon>
        <taxon>Methanooceanicella</taxon>
    </lineage>
</organism>
<keyword evidence="6 7" id="KW-0066">ATP synthesis</keyword>
<dbReference type="GO" id="GO:0005524">
    <property type="term" value="F:ATP binding"/>
    <property type="evidence" value="ECO:0007669"/>
    <property type="project" value="UniProtKB-UniRule"/>
</dbReference>
<evidence type="ECO:0000256" key="6">
    <source>
        <dbReference type="ARBA" id="ARBA00023310"/>
    </source>
</evidence>
<comment type="caution">
    <text evidence="8">The sequence shown here is derived from an EMBL/GenBank/DDBJ whole genome shotgun (WGS) entry which is preliminary data.</text>
</comment>
<reference evidence="8 9" key="1">
    <citation type="submission" date="2017-11" db="EMBL/GenBank/DDBJ databases">
        <title>Isolation and Characterization of Family Methanocellaceae Species from Potential Methane Hydrate Area Offshore Southwestern Taiwan.</title>
        <authorList>
            <person name="Zhang W.-L."/>
            <person name="Chen W.-C."/>
            <person name="Lai M.-C."/>
            <person name="Chen S.-C."/>
        </authorList>
    </citation>
    <scope>NUCLEOTIDE SEQUENCE [LARGE SCALE GENOMIC DNA]</scope>
    <source>
        <strain evidence="8 9">CWC-04</strain>
    </source>
</reference>